<name>A0RUU7_CENSY</name>
<dbReference type="KEGG" id="csy:CENSYa_0480"/>
<keyword evidence="2" id="KW-1185">Reference proteome</keyword>
<dbReference type="AlphaFoldDB" id="A0RUU7"/>
<evidence type="ECO:0000313" key="1">
    <source>
        <dbReference type="EMBL" id="ABK77114.1"/>
    </source>
</evidence>
<evidence type="ECO:0000313" key="2">
    <source>
        <dbReference type="Proteomes" id="UP000000758"/>
    </source>
</evidence>
<dbReference type="EMBL" id="DP000238">
    <property type="protein sequence ID" value="ABK77114.1"/>
    <property type="molecule type" value="Genomic_DNA"/>
</dbReference>
<reference evidence="1 2" key="1">
    <citation type="journal article" date="2006" name="Proc. Natl. Acad. Sci. U.S.A.">
        <title>Genomic analysis of the uncultivated marine crenarchaeote Cenarchaeum symbiosum.</title>
        <authorList>
            <person name="Hallam S.J."/>
            <person name="Konstantinidis K.T."/>
            <person name="Putnam N."/>
            <person name="Schleper C."/>
            <person name="Watanabe Y."/>
            <person name="Sugahara J."/>
            <person name="Preston C."/>
            <person name="de la Torre J."/>
            <person name="Richardson P.M."/>
            <person name="DeLong E.F."/>
        </authorList>
    </citation>
    <scope>NUCLEOTIDE SEQUENCE [LARGE SCALE GENOMIC DNA]</scope>
    <source>
        <strain evidence="2">A</strain>
    </source>
</reference>
<dbReference type="EnsemblBacteria" id="ABK77114">
    <property type="protein sequence ID" value="ABK77114"/>
    <property type="gene ID" value="CENSYa_0480"/>
</dbReference>
<proteinExistence type="predicted"/>
<dbReference type="STRING" id="414004.CENSYa_0480"/>
<sequence length="131" mass="13563">MGGISGGYLPCPRGGGIHQVLACIIHSWISLSPGTGSGLPARGPCPDLTRDRSQSLLSPQGKDGIMTGLLGIAPSGRALSLLDAAGLQVWGLTWPNPARRFESINPGRQNCGGGGASENRRLLWATSGRYS</sequence>
<accession>A0RUU7</accession>
<protein>
    <submittedName>
        <fullName evidence="1">Uncharacterized protein</fullName>
    </submittedName>
</protein>
<dbReference type="HOGENOM" id="CLU_1922686_0_0_2"/>
<gene>
    <name evidence="1" type="ordered locus">CENSYa_0480</name>
</gene>
<dbReference type="Proteomes" id="UP000000758">
    <property type="component" value="Chromosome"/>
</dbReference>
<organism evidence="1 2">
    <name type="scientific">Cenarchaeum symbiosum (strain A)</name>
    <dbReference type="NCBI Taxonomy" id="414004"/>
    <lineage>
        <taxon>Archaea</taxon>
        <taxon>Nitrososphaerota</taxon>
        <taxon>Candidatus Cenarchaeales</taxon>
        <taxon>Candidatus Cenarchaeaceae</taxon>
        <taxon>Candidatus Cenarchaeum</taxon>
    </lineage>
</organism>